<keyword evidence="2" id="KW-0732">Signal</keyword>
<feature type="compositionally biased region" description="Low complexity" evidence="1">
    <location>
        <begin position="53"/>
        <end position="68"/>
    </location>
</feature>
<feature type="domain" description="DUF732" evidence="3">
    <location>
        <begin position="77"/>
        <end position="144"/>
    </location>
</feature>
<dbReference type="RefSeq" id="WP_106124745.1">
    <property type="nucleotide sequence ID" value="NZ_PVZG01000001.1"/>
</dbReference>
<evidence type="ECO:0000256" key="1">
    <source>
        <dbReference type="SAM" id="MobiDB-lite"/>
    </source>
</evidence>
<dbReference type="AlphaFoldDB" id="A0A2T0SJ69"/>
<keyword evidence="5" id="KW-1185">Reference proteome</keyword>
<accession>A0A2T0SJ69</accession>
<sequence length="153" mass="15612">MKRIWWAATVLLLATGGCSSGGEAEPATVPVPVTTATTTGGAPSRALATESTPAANRPRAPEPAAADPGAFIGTFREKLPELALDRRDDEIALIAEQACASLAANAPAGTVVAGTRSLGTIDAEATDQATAREIIKLAIDTACPGQSRRVTEF</sequence>
<feature type="signal peptide" evidence="2">
    <location>
        <begin position="1"/>
        <end position="24"/>
    </location>
</feature>
<gene>
    <name evidence="4" type="ORF">CLV70_101623</name>
</gene>
<name>A0A2T0SJ69_9ACTN</name>
<dbReference type="Proteomes" id="UP000239209">
    <property type="component" value="Unassembled WGS sequence"/>
</dbReference>
<dbReference type="InterPro" id="IPR007969">
    <property type="entry name" value="DUF732"/>
</dbReference>
<dbReference type="Pfam" id="PF05305">
    <property type="entry name" value="DUF732"/>
    <property type="match status" value="1"/>
</dbReference>
<evidence type="ECO:0000256" key="2">
    <source>
        <dbReference type="SAM" id="SignalP"/>
    </source>
</evidence>
<feature type="compositionally biased region" description="Low complexity" evidence="1">
    <location>
        <begin position="22"/>
        <end position="43"/>
    </location>
</feature>
<feature type="region of interest" description="Disordered" evidence="1">
    <location>
        <begin position="19"/>
        <end position="68"/>
    </location>
</feature>
<evidence type="ECO:0000313" key="5">
    <source>
        <dbReference type="Proteomes" id="UP000239209"/>
    </source>
</evidence>
<proteinExistence type="predicted"/>
<dbReference type="OrthoDB" id="3297947at2"/>
<reference evidence="4 5" key="1">
    <citation type="submission" date="2018-03" db="EMBL/GenBank/DDBJ databases">
        <title>Genomic Encyclopedia of Archaeal and Bacterial Type Strains, Phase II (KMG-II): from individual species to whole genera.</title>
        <authorList>
            <person name="Goeker M."/>
        </authorList>
    </citation>
    <scope>NUCLEOTIDE SEQUENCE [LARGE SCALE GENOMIC DNA]</scope>
    <source>
        <strain evidence="4 5">DSM 45348</strain>
    </source>
</reference>
<organism evidence="4 5">
    <name type="scientific">Pseudosporangium ferrugineum</name>
    <dbReference type="NCBI Taxonomy" id="439699"/>
    <lineage>
        <taxon>Bacteria</taxon>
        <taxon>Bacillati</taxon>
        <taxon>Actinomycetota</taxon>
        <taxon>Actinomycetes</taxon>
        <taxon>Micromonosporales</taxon>
        <taxon>Micromonosporaceae</taxon>
        <taxon>Pseudosporangium</taxon>
    </lineage>
</organism>
<protein>
    <recommendedName>
        <fullName evidence="3">DUF732 domain-containing protein</fullName>
    </recommendedName>
</protein>
<evidence type="ECO:0000259" key="3">
    <source>
        <dbReference type="Pfam" id="PF05305"/>
    </source>
</evidence>
<evidence type="ECO:0000313" key="4">
    <source>
        <dbReference type="EMBL" id="PRY33460.1"/>
    </source>
</evidence>
<feature type="chain" id="PRO_5015754761" description="DUF732 domain-containing protein" evidence="2">
    <location>
        <begin position="25"/>
        <end position="153"/>
    </location>
</feature>
<comment type="caution">
    <text evidence="4">The sequence shown here is derived from an EMBL/GenBank/DDBJ whole genome shotgun (WGS) entry which is preliminary data.</text>
</comment>
<dbReference type="EMBL" id="PVZG01000001">
    <property type="protein sequence ID" value="PRY33460.1"/>
    <property type="molecule type" value="Genomic_DNA"/>
</dbReference>
<dbReference type="PROSITE" id="PS51257">
    <property type="entry name" value="PROKAR_LIPOPROTEIN"/>
    <property type="match status" value="1"/>
</dbReference>